<gene>
    <name evidence="3" type="ORF">ciss_14160</name>
</gene>
<keyword evidence="1" id="KW-1133">Transmembrane helix</keyword>
<dbReference type="STRING" id="661089.ciss_14160"/>
<dbReference type="SMART" id="SM00471">
    <property type="entry name" value="HDc"/>
    <property type="match status" value="1"/>
</dbReference>
<dbReference type="InterPro" id="IPR003607">
    <property type="entry name" value="HD/PDEase_dom"/>
</dbReference>
<dbReference type="RefSeq" id="WP_075865637.1">
    <property type="nucleotide sequence ID" value="NZ_BDJL01000041.1"/>
</dbReference>
<keyword evidence="4" id="KW-1185">Reference proteome</keyword>
<accession>A0A1L8D2U7</accession>
<feature type="transmembrane region" description="Helical" evidence="1">
    <location>
        <begin position="421"/>
        <end position="443"/>
    </location>
</feature>
<dbReference type="PROSITE" id="PS51831">
    <property type="entry name" value="HD"/>
    <property type="match status" value="1"/>
</dbReference>
<protein>
    <submittedName>
        <fullName evidence="3">HDIG domain-containing protein</fullName>
    </submittedName>
</protein>
<keyword evidence="1" id="KW-0812">Transmembrane</keyword>
<dbReference type="Pfam" id="PF07697">
    <property type="entry name" value="7TMR-HDED"/>
    <property type="match status" value="1"/>
</dbReference>
<feature type="transmembrane region" description="Helical" evidence="1">
    <location>
        <begin position="292"/>
        <end position="312"/>
    </location>
</feature>
<feature type="transmembrane region" description="Helical" evidence="1">
    <location>
        <begin position="12"/>
        <end position="32"/>
    </location>
</feature>
<evidence type="ECO:0000313" key="4">
    <source>
        <dbReference type="Proteomes" id="UP000187338"/>
    </source>
</evidence>
<dbReference type="InterPro" id="IPR006674">
    <property type="entry name" value="HD_domain"/>
</dbReference>
<dbReference type="InterPro" id="IPR011621">
    <property type="entry name" value="Metal-dep_PHydrolase_7TM_intra"/>
</dbReference>
<dbReference type="NCBIfam" id="TIGR00277">
    <property type="entry name" value="HDIG"/>
    <property type="match status" value="1"/>
</dbReference>
<dbReference type="PANTHER" id="PTHR36442:SF1">
    <property type="entry name" value="CYCLIC-DI-AMP PHOSPHODIESTERASE PGPH"/>
    <property type="match status" value="1"/>
</dbReference>
<dbReference type="PANTHER" id="PTHR36442">
    <property type="entry name" value="CYCLIC-DI-AMP PHOSPHODIESTERASE PGPH"/>
    <property type="match status" value="1"/>
</dbReference>
<organism evidence="3 4">
    <name type="scientific">Carboxydothermus islandicus</name>
    <dbReference type="NCBI Taxonomy" id="661089"/>
    <lineage>
        <taxon>Bacteria</taxon>
        <taxon>Bacillati</taxon>
        <taxon>Bacillota</taxon>
        <taxon>Clostridia</taxon>
        <taxon>Thermoanaerobacterales</taxon>
        <taxon>Thermoanaerobacteraceae</taxon>
        <taxon>Carboxydothermus</taxon>
    </lineage>
</organism>
<dbReference type="Proteomes" id="UP000187338">
    <property type="component" value="Unassembled WGS sequence"/>
</dbReference>
<keyword evidence="1" id="KW-0472">Membrane</keyword>
<dbReference type="OrthoDB" id="9806952at2"/>
<dbReference type="InterPro" id="IPR011624">
    <property type="entry name" value="Metal-dep_PHydrolase_7TM_extra"/>
</dbReference>
<feature type="transmembrane region" description="Helical" evidence="1">
    <location>
        <begin position="332"/>
        <end position="355"/>
    </location>
</feature>
<dbReference type="InterPro" id="IPR052722">
    <property type="entry name" value="PgpH_phosphodiesterase"/>
</dbReference>
<sequence>MERLKNNQKLLRGLVFFGFFVAFLLLMFLEFIPHRVNLQVGQVAPETIKAPRSIVFEDKAKTEEAREKARSQVPKVYLINPETNAAILGEVNNFFLNIEKILKQNISSKQKEKQIIEEMPFSLPAGMAADLTRINLERWRATQRAATEILGELLKKEITPENFTEIKGTLTEKVNRYNLSYPEKEVLILSLNYFLRPNAVYDPEATEKLRDRAAQAVPKVWVSIKQNQKIIGEGEIVTPEHLAKLEALGLLKPKPSFRNLIGAVFLVFFTMLTPLFYLYLQRREVFENLNLLILLGIISFFILALAKSILAINVGAFPEMTPLVGYAVPLGAATMLIAILIDFNLSLLMTALLALLIGFGTELSLKLSIVSFFSGLAGGFGVSHLSQRKDLARAGVNIGIVALIAILALELIDKTPLGTAFLAALIFGPINGILAAIFTNGFLPYLETTFKITSAVTLLELATPSHPLLKKLLMEAPGTYHHSLLVGNLAEAAADKVNANSLLARVGAYYHDIGKLKRPYFFVENQFGSGNPHEKLNPNLSTLIVTSHVKDGVELAREYKLPQIVIDIIEQHHGTSIIKFFFQKAIDINGPEVNAEDFRYPGPKPKTKEAALVMLADSVEAAVRSLKSPTPGRVEGLVRKVIKDKLLDGQLDESNLTFQDLHNIAQAFDKVLSGIFHNRVEYPDINVESLRKEKKS</sequence>
<dbReference type="Pfam" id="PF01966">
    <property type="entry name" value="HD"/>
    <property type="match status" value="1"/>
</dbReference>
<dbReference type="CDD" id="cd00077">
    <property type="entry name" value="HDc"/>
    <property type="match status" value="1"/>
</dbReference>
<comment type="caution">
    <text evidence="3">The sequence shown here is derived from an EMBL/GenBank/DDBJ whole genome shotgun (WGS) entry which is preliminary data.</text>
</comment>
<dbReference type="InterPro" id="IPR006675">
    <property type="entry name" value="HDIG_dom"/>
</dbReference>
<feature type="transmembrane region" description="Helical" evidence="1">
    <location>
        <begin position="260"/>
        <end position="280"/>
    </location>
</feature>
<feature type="transmembrane region" description="Helical" evidence="1">
    <location>
        <begin position="391"/>
        <end position="409"/>
    </location>
</feature>
<reference evidence="4" key="1">
    <citation type="submission" date="2016-12" db="EMBL/GenBank/DDBJ databases">
        <title>Draft Genome Sequences od Carboxydothermus pertinax and islandicus, Hydrogenogenic Carboxydotrophic Bacteria.</title>
        <authorList>
            <person name="Fukuyama Y."/>
            <person name="Ohmae K."/>
            <person name="Yoneda Y."/>
            <person name="Yoshida T."/>
            <person name="Sako Y."/>
        </authorList>
    </citation>
    <scope>NUCLEOTIDE SEQUENCE [LARGE SCALE GENOMIC DNA]</scope>
    <source>
        <strain evidence="4">SET</strain>
    </source>
</reference>
<dbReference type="SUPFAM" id="SSF109604">
    <property type="entry name" value="HD-domain/PDEase-like"/>
    <property type="match status" value="1"/>
</dbReference>
<dbReference type="Pfam" id="PF07698">
    <property type="entry name" value="7TM-7TMR_HD"/>
    <property type="match status" value="1"/>
</dbReference>
<evidence type="ECO:0000256" key="1">
    <source>
        <dbReference type="SAM" id="Phobius"/>
    </source>
</evidence>
<evidence type="ECO:0000313" key="3">
    <source>
        <dbReference type="EMBL" id="GAV25483.1"/>
    </source>
</evidence>
<evidence type="ECO:0000259" key="2">
    <source>
        <dbReference type="PROSITE" id="PS51831"/>
    </source>
</evidence>
<dbReference type="AlphaFoldDB" id="A0A1L8D2U7"/>
<feature type="domain" description="HD" evidence="2">
    <location>
        <begin position="479"/>
        <end position="622"/>
    </location>
</feature>
<dbReference type="EMBL" id="BDJL01000041">
    <property type="protein sequence ID" value="GAV25483.1"/>
    <property type="molecule type" value="Genomic_DNA"/>
</dbReference>
<name>A0A1L8D2U7_9THEO</name>
<dbReference type="Gene3D" id="1.10.3210.10">
    <property type="entry name" value="Hypothetical protein af1432"/>
    <property type="match status" value="1"/>
</dbReference>
<proteinExistence type="predicted"/>